<feature type="compositionally biased region" description="Basic residues" evidence="14">
    <location>
        <begin position="1270"/>
        <end position="1282"/>
    </location>
</feature>
<evidence type="ECO:0000256" key="12">
    <source>
        <dbReference type="ARBA" id="ARBA00023136"/>
    </source>
</evidence>
<evidence type="ECO:0000256" key="7">
    <source>
        <dbReference type="ARBA" id="ARBA00022723"/>
    </source>
</evidence>
<feature type="transmembrane region" description="Helical" evidence="15">
    <location>
        <begin position="1183"/>
        <end position="1204"/>
    </location>
</feature>
<evidence type="ECO:0000256" key="9">
    <source>
        <dbReference type="ARBA" id="ARBA00022833"/>
    </source>
</evidence>
<evidence type="ECO:0000256" key="13">
    <source>
        <dbReference type="PROSITE-ProRule" id="PRU00723"/>
    </source>
</evidence>
<comment type="caution">
    <text evidence="18">The sequence shown here is derived from an EMBL/GenBank/DDBJ whole genome shotgun (WGS) entry which is preliminary data.</text>
</comment>
<evidence type="ECO:0000256" key="5">
    <source>
        <dbReference type="ARBA" id="ARBA00020673"/>
    </source>
</evidence>
<feature type="region of interest" description="Disordered" evidence="14">
    <location>
        <begin position="1253"/>
        <end position="1282"/>
    </location>
</feature>
<keyword evidence="8 13" id="KW-0863">Zinc-finger</keyword>
<keyword evidence="9 13" id="KW-0862">Zinc</keyword>
<dbReference type="InterPro" id="IPR013899">
    <property type="entry name" value="DUF1771"/>
</dbReference>
<feature type="zinc finger region" description="C3H1-type" evidence="13">
    <location>
        <begin position="305"/>
        <end position="332"/>
    </location>
</feature>
<gene>
    <name evidence="18" type="ORF">DCS_05253</name>
</gene>
<feature type="region of interest" description="Disordered" evidence="14">
    <location>
        <begin position="59"/>
        <end position="95"/>
    </location>
</feature>
<dbReference type="EMBL" id="LAYC01000002">
    <property type="protein sequence ID" value="KYK58240.1"/>
    <property type="molecule type" value="Genomic_DNA"/>
</dbReference>
<feature type="compositionally biased region" description="Basic residues" evidence="14">
    <location>
        <begin position="425"/>
        <end position="435"/>
    </location>
</feature>
<feature type="region of interest" description="Disordered" evidence="14">
    <location>
        <begin position="377"/>
        <end position="491"/>
    </location>
</feature>
<dbReference type="InterPro" id="IPR000571">
    <property type="entry name" value="Znf_CCCH"/>
</dbReference>
<reference evidence="18 19" key="1">
    <citation type="journal article" date="2016" name="Sci. Rep.">
        <title>Insights into Adaptations to a Near-Obligate Nematode Endoparasitic Lifestyle from the Finished Genome of Drechmeria coniospora.</title>
        <authorList>
            <person name="Zhang L."/>
            <person name="Zhou Z."/>
            <person name="Guo Q."/>
            <person name="Fokkens L."/>
            <person name="Miskei M."/>
            <person name="Pocsi I."/>
            <person name="Zhang W."/>
            <person name="Chen M."/>
            <person name="Wang L."/>
            <person name="Sun Y."/>
            <person name="Donzelli B.G."/>
            <person name="Gibson D.M."/>
            <person name="Nelson D.R."/>
            <person name="Luo J.G."/>
            <person name="Rep M."/>
            <person name="Liu H."/>
            <person name="Yang S."/>
            <person name="Wang J."/>
            <person name="Krasnoff S.B."/>
            <person name="Xu Y."/>
            <person name="Molnar I."/>
            <person name="Lin M."/>
        </authorList>
    </citation>
    <scope>NUCLEOTIDE SEQUENCE [LARGE SCALE GENOMIC DNA]</scope>
    <source>
        <strain evidence="18 19">ARSEF 6962</strain>
    </source>
</reference>
<dbReference type="PROSITE" id="PS50103">
    <property type="entry name" value="ZF_C3H1"/>
    <property type="match status" value="2"/>
</dbReference>
<dbReference type="SUPFAM" id="SSF160443">
    <property type="entry name" value="SMR domain-like"/>
    <property type="match status" value="1"/>
</dbReference>
<evidence type="ECO:0000313" key="19">
    <source>
        <dbReference type="Proteomes" id="UP000076580"/>
    </source>
</evidence>
<dbReference type="SMART" id="SM00356">
    <property type="entry name" value="ZnF_C3H1"/>
    <property type="match status" value="2"/>
</dbReference>
<feature type="domain" description="C3H1-type" evidence="16">
    <location>
        <begin position="280"/>
        <end position="304"/>
    </location>
</feature>
<feature type="region of interest" description="Disordered" evidence="14">
    <location>
        <begin position="747"/>
        <end position="776"/>
    </location>
</feature>
<accession>A0A151GMB7</accession>
<comment type="function">
    <text evidence="1">Golgi membrane protein involved in vesicular trafficking and spindle migration.</text>
</comment>
<evidence type="ECO:0000256" key="14">
    <source>
        <dbReference type="SAM" id="MobiDB-lite"/>
    </source>
</evidence>
<feature type="region of interest" description="Disordered" evidence="14">
    <location>
        <begin position="864"/>
        <end position="954"/>
    </location>
</feature>
<evidence type="ECO:0000256" key="1">
    <source>
        <dbReference type="ARBA" id="ARBA00002978"/>
    </source>
</evidence>
<keyword evidence="19" id="KW-1185">Reference proteome</keyword>
<evidence type="ECO:0000313" key="18">
    <source>
        <dbReference type="EMBL" id="KYK58240.1"/>
    </source>
</evidence>
<evidence type="ECO:0000256" key="15">
    <source>
        <dbReference type="SAM" id="Phobius"/>
    </source>
</evidence>
<protein>
    <recommendedName>
        <fullName evidence="4">Golgi apparatus membrane protein TVP38</fullName>
    </recommendedName>
    <alternativeName>
        <fullName evidence="5">Golgi apparatus membrane protein tvp38</fullName>
    </alternativeName>
</protein>
<dbReference type="GO" id="GO:0000022">
    <property type="term" value="P:mitotic spindle elongation"/>
    <property type="evidence" value="ECO:0007669"/>
    <property type="project" value="TreeGrafter"/>
</dbReference>
<dbReference type="Pfam" id="PF08590">
    <property type="entry name" value="DUF1771"/>
    <property type="match status" value="1"/>
</dbReference>
<dbReference type="Gene3D" id="4.10.1000.10">
    <property type="entry name" value="Zinc finger, CCCH-type"/>
    <property type="match status" value="1"/>
</dbReference>
<dbReference type="Pfam" id="PF14608">
    <property type="entry name" value="zf-CCCH_2"/>
    <property type="match status" value="2"/>
</dbReference>
<feature type="domain" description="C3H1-type" evidence="16">
    <location>
        <begin position="305"/>
        <end position="332"/>
    </location>
</feature>
<keyword evidence="11" id="KW-0333">Golgi apparatus</keyword>
<name>A0A151GMB7_DRECN</name>
<feature type="transmembrane region" description="Helical" evidence="15">
    <location>
        <begin position="991"/>
        <end position="1010"/>
    </location>
</feature>
<dbReference type="InterPro" id="IPR036855">
    <property type="entry name" value="Znf_CCCH_sf"/>
</dbReference>
<evidence type="ECO:0000256" key="6">
    <source>
        <dbReference type="ARBA" id="ARBA00022692"/>
    </source>
</evidence>
<keyword evidence="6 15" id="KW-0812">Transmembrane</keyword>
<dbReference type="STRING" id="98403.A0A151GMB7"/>
<sequence length="1282" mass="137751">MVSDEHYDLCLPILLDPSLEDEDKIDKLEELFKSETNLRGTYLDHAILDALWRFRDGGAASASPPPIRQSILRRPSPASWRGSPTPLTGSPRLGVSPLAPPGFIPSTFNRAISSTASPFSSPRASPRLALATPTMPHSPNLNVYEFASDSTPATEIHGYHQAENVEWLVNDDAASVASSSGMSSGLNAAAPEFSSMTSQQADMSPYDMLRSILGQTRTDEDIEAALAMHGYDLSATIASIMEGQGLNGAVAAAPSEEPKSVLIGKSISAGSRPATPASQARSGVICKFYISTGQCLRADCRFSHDLSSHLCKYWVMGSCLAGDTCVFSHDPSQLVNKLSLDEAGAGSVSLDHANLQLHSSKSFPSLHQQEYVGLKGGFGQVQADGPRQVAPAASPRPQALDMNAPAPAIDDNEVFPSLGSASAKQGKRHHGKRGGHGGGQKDNAPPASLAEVFKRAPSPAGGPSRAEPGRSGASPGTSTQRSGEKSAAALAIPPPKVIPWLETGERVNRAYLKSRQEAMKHGGLRNKFLQSAAQAWNRNDARAAKALSLRGQSENELMQKAHREAAAELYAKRNQVLRGIQAEFFVDLHGLHADEAVEYLEKVLLENGKEARPIYAIVGCGNHSKNGKDKIGKAIRNFLDEWRYAYNDFSQLDDRDLNGIIGIDARSWDKSLAREGEGQGNDEDMMSRGIEIGEGKVRLLVRDTPKGSDIDDPPSLQPSRAKGFNSPTSSASKFQTEAVNLHCTDTPSAHVRVSPSGAPRPALLPSARVPHRPRPRPRPRLVLPASEENFVLQPPRLAGSVLLALLRAPSLNADAVVERAKTTEKSINRSPAAAILETRRGEHVHVPTALSSLPSTWNGRLVEDNPSINLEAPSGMTDPRSLPTMLSSTASSSSSSTSSLLPPTSTPYHGDANGGPRAQHPPRSSASSSARTSSSPAASSRRWHRLSDRPALSRRSHASPRRLLHRGWKLYVTWSERIGAAYLRLSPLHRALAVIACILGWVLLILMLVYSHRFFSWLAPHSEAWRKRPAGWLLIFFAIFITAFPPVMGYSTATTISGFVYGFPLGWPIAASACVAGSLCAFLMSRTVLSGYVDRLVGKDHRFIALGQVLRKEGILYLTGIRFCPLPFSLSNGFLATIPSISPLSFALSTAFSSPKLLVHVFIGSRLAVLAEKGDSMTAADKAINYASMLVGGAIGVVIGLIIYRRTMARAAELQREGAGAEEGDAGYEDTDATLMDPDDAATVMSDDDLSLWDMQGSDSWESGHDRSHGHATKQKRPPSDP</sequence>
<dbReference type="PANTHER" id="PTHR47549">
    <property type="entry name" value="GOLGI APPARATUS MEMBRANE PROTEIN TVP38-RELATED"/>
    <property type="match status" value="1"/>
</dbReference>
<dbReference type="GO" id="GO:0008270">
    <property type="term" value="F:zinc ion binding"/>
    <property type="evidence" value="ECO:0007669"/>
    <property type="project" value="UniProtKB-KW"/>
</dbReference>
<dbReference type="GeneID" id="63717896"/>
<dbReference type="SMART" id="SM01162">
    <property type="entry name" value="DUF1771"/>
    <property type="match status" value="1"/>
</dbReference>
<feature type="compositionally biased region" description="Low complexity" evidence="14">
    <location>
        <begin position="881"/>
        <end position="907"/>
    </location>
</feature>
<evidence type="ECO:0000256" key="3">
    <source>
        <dbReference type="ARBA" id="ARBA00008640"/>
    </source>
</evidence>
<comment type="subcellular location">
    <subcellularLocation>
        <location evidence="2">Golgi apparatus membrane</location>
        <topology evidence="2">Multi-pass membrane protein</topology>
    </subcellularLocation>
</comment>
<feature type="compositionally biased region" description="Acidic residues" evidence="14">
    <location>
        <begin position="1220"/>
        <end position="1241"/>
    </location>
</feature>
<evidence type="ECO:0000256" key="8">
    <source>
        <dbReference type="ARBA" id="ARBA00022771"/>
    </source>
</evidence>
<comment type="similarity">
    <text evidence="3">Belongs to the TVP38/TMEM64 family.</text>
</comment>
<dbReference type="InterPro" id="IPR051076">
    <property type="entry name" value="Golgi_membrane_TVP38/TMEM64"/>
</dbReference>
<dbReference type="InParanoid" id="A0A151GMB7"/>
<keyword evidence="7 13" id="KW-0479">Metal-binding</keyword>
<dbReference type="Proteomes" id="UP000076580">
    <property type="component" value="Chromosome 02"/>
</dbReference>
<dbReference type="GO" id="GO:0016192">
    <property type="term" value="P:vesicle-mediated transport"/>
    <property type="evidence" value="ECO:0007669"/>
    <property type="project" value="TreeGrafter"/>
</dbReference>
<dbReference type="InterPro" id="IPR032816">
    <property type="entry name" value="VTT_dom"/>
</dbReference>
<keyword evidence="10 15" id="KW-1133">Transmembrane helix</keyword>
<feature type="transmembrane region" description="Helical" evidence="15">
    <location>
        <begin position="1065"/>
        <end position="1085"/>
    </location>
</feature>
<feature type="region of interest" description="Disordered" evidence="14">
    <location>
        <begin position="704"/>
        <end position="730"/>
    </location>
</feature>
<dbReference type="Gene3D" id="3.30.1370.110">
    <property type="match status" value="1"/>
</dbReference>
<evidence type="ECO:0000256" key="11">
    <source>
        <dbReference type="ARBA" id="ARBA00023034"/>
    </source>
</evidence>
<dbReference type="RefSeq" id="XP_040657592.1">
    <property type="nucleotide sequence ID" value="XM_040802559.1"/>
</dbReference>
<feature type="region of interest" description="Disordered" evidence="14">
    <location>
        <begin position="1216"/>
        <end position="1241"/>
    </location>
</feature>
<dbReference type="Pfam" id="PF09335">
    <property type="entry name" value="VTT_dom"/>
    <property type="match status" value="1"/>
</dbReference>
<feature type="zinc finger region" description="C3H1-type" evidence="13">
    <location>
        <begin position="280"/>
        <end position="304"/>
    </location>
</feature>
<dbReference type="InterPro" id="IPR036063">
    <property type="entry name" value="Smr_dom_sf"/>
</dbReference>
<evidence type="ECO:0000256" key="2">
    <source>
        <dbReference type="ARBA" id="ARBA00004653"/>
    </source>
</evidence>
<evidence type="ECO:0000256" key="10">
    <source>
        <dbReference type="ARBA" id="ARBA00022989"/>
    </source>
</evidence>
<dbReference type="SMART" id="SM00463">
    <property type="entry name" value="SMR"/>
    <property type="match status" value="1"/>
</dbReference>
<feature type="transmembrane region" description="Helical" evidence="15">
    <location>
        <begin position="1031"/>
        <end position="1053"/>
    </location>
</feature>
<evidence type="ECO:0000259" key="16">
    <source>
        <dbReference type="PROSITE" id="PS50103"/>
    </source>
</evidence>
<proteinExistence type="inferred from homology"/>
<feature type="compositionally biased region" description="Low complexity" evidence="14">
    <location>
        <begin position="921"/>
        <end position="940"/>
    </location>
</feature>
<dbReference type="GO" id="GO:0000139">
    <property type="term" value="C:Golgi membrane"/>
    <property type="evidence" value="ECO:0007669"/>
    <property type="project" value="UniProtKB-SubCell"/>
</dbReference>
<evidence type="ECO:0000259" key="17">
    <source>
        <dbReference type="PROSITE" id="PS50828"/>
    </source>
</evidence>
<dbReference type="PANTHER" id="PTHR47549:SF1">
    <property type="entry name" value="GOLGI APPARATUS MEMBRANE PROTEIN TVP38"/>
    <property type="match status" value="1"/>
</dbReference>
<keyword evidence="12 15" id="KW-0472">Membrane</keyword>
<dbReference type="SUPFAM" id="SSF90229">
    <property type="entry name" value="CCCH zinc finger"/>
    <property type="match status" value="1"/>
</dbReference>
<organism evidence="18 19">
    <name type="scientific">Drechmeria coniospora</name>
    <name type="common">Nematophagous fungus</name>
    <name type="synonym">Meria coniospora</name>
    <dbReference type="NCBI Taxonomy" id="98403"/>
    <lineage>
        <taxon>Eukaryota</taxon>
        <taxon>Fungi</taxon>
        <taxon>Dikarya</taxon>
        <taxon>Ascomycota</taxon>
        <taxon>Pezizomycotina</taxon>
        <taxon>Sordariomycetes</taxon>
        <taxon>Hypocreomycetidae</taxon>
        <taxon>Hypocreales</taxon>
        <taxon>Ophiocordycipitaceae</taxon>
        <taxon>Drechmeria</taxon>
    </lineage>
</organism>
<evidence type="ECO:0000256" key="4">
    <source>
        <dbReference type="ARBA" id="ARBA00013533"/>
    </source>
</evidence>
<feature type="domain" description="Smr" evidence="17">
    <location>
        <begin position="586"/>
        <end position="666"/>
    </location>
</feature>
<dbReference type="InterPro" id="IPR002625">
    <property type="entry name" value="Smr_dom"/>
</dbReference>
<dbReference type="PROSITE" id="PS50828">
    <property type="entry name" value="SMR"/>
    <property type="match status" value="1"/>
</dbReference>